<evidence type="ECO:0000313" key="4">
    <source>
        <dbReference type="EMBL" id="OUP70024.1"/>
    </source>
</evidence>
<sequence>MIEALRGQRESIRGLCGGADCVLELYHKAPMELDAACFGLDSAGRLSDEQYFVFYNQKQSPEQAVCLSAGAAAGSERFTLSLSKLPSKISKLSFAVSIDGTRTMRELEKGYVRLLSGQTETLRFSYSGAEFSGERAIVICEIYRKGDDWRFCAVGRGFNGGLKALIESYGGSVASPTPAQPAAAPVPAGAADAPAPPAEQAGGIRAGAPRRPANAAFQNVVRSLPAEVCTRMDNLARQCRGDTAYLSELYKNMFLMLARYPGAAERSVQVVMCSDISGSMFDQYRNGRMQRVVDKFFTYASTLSDAAAMDFWAFAAKSRQFGAVTMDNVRDYTFAEMGGFERWMSMLNYQFNNEPEAMRDIMMIYGGLRAPVMVLFVTDGHLSADWAIEEILIKTSRFPIFWQFIGIGGSEYGILSCLNEIDGRHSNNAAFLKLEDIDDLSDQALFQELLCNLEQWLNELSCKKMLEE</sequence>
<dbReference type="EMBL" id="NFKP01000006">
    <property type="protein sequence ID" value="OUP70024.1"/>
    <property type="molecule type" value="Genomic_DNA"/>
</dbReference>
<dbReference type="InterPro" id="IPR003325">
    <property type="entry name" value="TerD"/>
</dbReference>
<dbReference type="Gene3D" id="2.60.60.30">
    <property type="entry name" value="sav2460 like domains"/>
    <property type="match status" value="1"/>
</dbReference>
<dbReference type="Proteomes" id="UP000196386">
    <property type="component" value="Unassembled WGS sequence"/>
</dbReference>
<evidence type="ECO:0000256" key="1">
    <source>
        <dbReference type="SAM" id="MobiDB-lite"/>
    </source>
</evidence>
<dbReference type="InterPro" id="IPR051324">
    <property type="entry name" value="Stress/Tellurium_Resist"/>
</dbReference>
<dbReference type="RefSeq" id="WP_087300454.1">
    <property type="nucleotide sequence ID" value="NZ_NFKP01000006.1"/>
</dbReference>
<dbReference type="InterPro" id="IPR036465">
    <property type="entry name" value="vWFA_dom_sf"/>
</dbReference>
<evidence type="ECO:0000313" key="5">
    <source>
        <dbReference type="Proteomes" id="UP000196386"/>
    </source>
</evidence>
<gene>
    <name evidence="4" type="ORF">B5F11_06770</name>
</gene>
<dbReference type="Pfam" id="PF10138">
    <property type="entry name" value="vWA-TerF-like"/>
    <property type="match status" value="1"/>
</dbReference>
<evidence type="ECO:0000259" key="2">
    <source>
        <dbReference type="Pfam" id="PF02342"/>
    </source>
</evidence>
<feature type="compositionally biased region" description="Low complexity" evidence="1">
    <location>
        <begin position="177"/>
        <end position="193"/>
    </location>
</feature>
<name>A0A1Y4N3A3_9FIRM</name>
<dbReference type="Pfam" id="PF02342">
    <property type="entry name" value="TerD"/>
    <property type="match status" value="1"/>
</dbReference>
<evidence type="ECO:0008006" key="6">
    <source>
        <dbReference type="Google" id="ProtNLM"/>
    </source>
</evidence>
<organism evidence="4 5">
    <name type="scientific">Anaerotruncus colihominis</name>
    <dbReference type="NCBI Taxonomy" id="169435"/>
    <lineage>
        <taxon>Bacteria</taxon>
        <taxon>Bacillati</taxon>
        <taxon>Bacillota</taxon>
        <taxon>Clostridia</taxon>
        <taxon>Eubacteriales</taxon>
        <taxon>Oscillospiraceae</taxon>
        <taxon>Anaerotruncus</taxon>
    </lineage>
</organism>
<dbReference type="SUPFAM" id="SSF53300">
    <property type="entry name" value="vWA-like"/>
    <property type="match status" value="1"/>
</dbReference>
<protein>
    <recommendedName>
        <fullName evidence="6">General stress protein 16U</fullName>
    </recommendedName>
</protein>
<dbReference type="PANTHER" id="PTHR32097">
    <property type="entry name" value="CAMP-BINDING PROTEIN 1-RELATED"/>
    <property type="match status" value="1"/>
</dbReference>
<comment type="caution">
    <text evidence="4">The sequence shown here is derived from an EMBL/GenBank/DDBJ whole genome shotgun (WGS) entry which is preliminary data.</text>
</comment>
<feature type="region of interest" description="Disordered" evidence="1">
    <location>
        <begin position="177"/>
        <end position="206"/>
    </location>
</feature>
<evidence type="ECO:0000259" key="3">
    <source>
        <dbReference type="Pfam" id="PF10138"/>
    </source>
</evidence>
<dbReference type="InterPro" id="IPR019303">
    <property type="entry name" value="vWA_TerF_C"/>
</dbReference>
<proteinExistence type="predicted"/>
<dbReference type="AlphaFoldDB" id="A0A1Y4N3A3"/>
<reference evidence="5" key="1">
    <citation type="submission" date="2017-04" db="EMBL/GenBank/DDBJ databases">
        <title>Function of individual gut microbiota members based on whole genome sequencing of pure cultures obtained from chicken caecum.</title>
        <authorList>
            <person name="Medvecky M."/>
            <person name="Cejkova D."/>
            <person name="Polansky O."/>
            <person name="Karasova D."/>
            <person name="Kubasova T."/>
            <person name="Cizek A."/>
            <person name="Rychlik I."/>
        </authorList>
    </citation>
    <scope>NUCLEOTIDE SEQUENCE [LARGE SCALE GENOMIC DNA]</scope>
    <source>
        <strain evidence="5">An175</strain>
    </source>
</reference>
<feature type="domain" description="TerD" evidence="2">
    <location>
        <begin position="27"/>
        <end position="169"/>
    </location>
</feature>
<accession>A0A1Y4N3A3</accession>
<feature type="domain" description="vWA found in TerF C terminus" evidence="3">
    <location>
        <begin position="268"/>
        <end position="461"/>
    </location>
</feature>
<dbReference type="CDD" id="cd06974">
    <property type="entry name" value="TerD_like"/>
    <property type="match status" value="1"/>
</dbReference>
<dbReference type="PANTHER" id="PTHR32097:SF3">
    <property type="entry name" value="TELLURITE RESISTANCE PROTEIN"/>
    <property type="match status" value="1"/>
</dbReference>